<keyword evidence="1" id="KW-0808">Transferase</keyword>
<proteinExistence type="predicted"/>
<dbReference type="InterPro" id="IPR050179">
    <property type="entry name" value="Trans_hexapeptide_repeat"/>
</dbReference>
<accession>A0A0R1M8A9</accession>
<dbReference type="OrthoDB" id="9801697at2"/>
<keyword evidence="2" id="KW-0677">Repeat</keyword>
<sequence length="217" mass="24449">MHIDYVKLSKDQPTIGAGSQIKDTTFGHYVEIGSQNFIDNSTIDDYTYTGQFGFIQNSELKKFISMAAMVRIGPTNHPFNRPAQHIFAYNGIGYGFDQPDTEFLKARRELKTVIGNDVWLGHDVVVQAGIKVGDGAVIGAGAVVTKDVEPYTIIGGVPGRPIKDRFPDEIKTDLLKIAWWDWSREQLERNYLDFRLPIREFVAKHLDNLDSKGTNTR</sequence>
<dbReference type="GO" id="GO:0016740">
    <property type="term" value="F:transferase activity"/>
    <property type="evidence" value="ECO:0007669"/>
    <property type="project" value="UniProtKB-KW"/>
</dbReference>
<dbReference type="STRING" id="1423776.FD04_GL002208"/>
<dbReference type="InterPro" id="IPR017694">
    <property type="entry name" value="Phosphonate_tfrase_rpt"/>
</dbReference>
<reference evidence="3 4" key="1">
    <citation type="journal article" date="2015" name="Genome Announc.">
        <title>Expanding the biotechnology potential of lactobacilli through comparative genomics of 213 strains and associated genera.</title>
        <authorList>
            <person name="Sun Z."/>
            <person name="Harris H.M."/>
            <person name="McCann A."/>
            <person name="Guo C."/>
            <person name="Argimon S."/>
            <person name="Zhang W."/>
            <person name="Yang X."/>
            <person name="Jeffery I.B."/>
            <person name="Cooney J.C."/>
            <person name="Kagawa T.F."/>
            <person name="Liu W."/>
            <person name="Song Y."/>
            <person name="Salvetti E."/>
            <person name="Wrobel A."/>
            <person name="Rasinkangas P."/>
            <person name="Parkhill J."/>
            <person name="Rea M.C."/>
            <person name="O'Sullivan O."/>
            <person name="Ritari J."/>
            <person name="Douillard F.P."/>
            <person name="Paul Ross R."/>
            <person name="Yang R."/>
            <person name="Briner A.E."/>
            <person name="Felis G.E."/>
            <person name="de Vos W.M."/>
            <person name="Barrangou R."/>
            <person name="Klaenhammer T.R."/>
            <person name="Caufield P.W."/>
            <person name="Cui Y."/>
            <person name="Zhang H."/>
            <person name="O'Toole P.W."/>
        </authorList>
    </citation>
    <scope>NUCLEOTIDE SEQUENCE [LARGE SCALE GENOMIC DNA]</scope>
    <source>
        <strain evidence="3 4">DSM 19909</strain>
    </source>
</reference>
<dbReference type="PANTHER" id="PTHR43300:SF11">
    <property type="entry name" value="ACETYLTRANSFERASE RV3034C-RELATED"/>
    <property type="match status" value="1"/>
</dbReference>
<dbReference type="InterPro" id="IPR011004">
    <property type="entry name" value="Trimer_LpxA-like_sf"/>
</dbReference>
<evidence type="ECO:0000256" key="1">
    <source>
        <dbReference type="ARBA" id="ARBA00022679"/>
    </source>
</evidence>
<organism evidence="3 4">
    <name type="scientific">Secundilactobacillus odoratitofui DSM 19909 = JCM 15043</name>
    <dbReference type="NCBI Taxonomy" id="1423776"/>
    <lineage>
        <taxon>Bacteria</taxon>
        <taxon>Bacillati</taxon>
        <taxon>Bacillota</taxon>
        <taxon>Bacilli</taxon>
        <taxon>Lactobacillales</taxon>
        <taxon>Lactobacillaceae</taxon>
        <taxon>Secundilactobacillus</taxon>
    </lineage>
</organism>
<dbReference type="InterPro" id="IPR018357">
    <property type="entry name" value="Hexapep_transf_CS"/>
</dbReference>
<dbReference type="CDD" id="cd03349">
    <property type="entry name" value="LbH_XAT"/>
    <property type="match status" value="1"/>
</dbReference>
<comment type="caution">
    <text evidence="3">The sequence shown here is derived from an EMBL/GenBank/DDBJ whole genome shotgun (WGS) entry which is preliminary data.</text>
</comment>
<evidence type="ECO:0000313" key="3">
    <source>
        <dbReference type="EMBL" id="KRK99847.1"/>
    </source>
</evidence>
<evidence type="ECO:0000256" key="2">
    <source>
        <dbReference type="ARBA" id="ARBA00022737"/>
    </source>
</evidence>
<gene>
    <name evidence="3" type="ORF">FD04_GL002208</name>
</gene>
<dbReference type="SUPFAM" id="SSF51161">
    <property type="entry name" value="Trimeric LpxA-like enzymes"/>
    <property type="match status" value="1"/>
</dbReference>
<dbReference type="Proteomes" id="UP000051160">
    <property type="component" value="Unassembled WGS sequence"/>
</dbReference>
<name>A0A0R1M8A9_9LACO</name>
<dbReference type="InterPro" id="IPR001451">
    <property type="entry name" value="Hexapep"/>
</dbReference>
<dbReference type="Pfam" id="PF00132">
    <property type="entry name" value="Hexapep"/>
    <property type="match status" value="1"/>
</dbReference>
<dbReference type="EMBL" id="AZEE01000002">
    <property type="protein sequence ID" value="KRK99847.1"/>
    <property type="molecule type" value="Genomic_DNA"/>
</dbReference>
<keyword evidence="4" id="KW-1185">Reference proteome</keyword>
<dbReference type="Gene3D" id="2.160.10.10">
    <property type="entry name" value="Hexapeptide repeat proteins"/>
    <property type="match status" value="1"/>
</dbReference>
<dbReference type="PATRIC" id="fig|1423776.4.peg.2236"/>
<protein>
    <submittedName>
        <fullName evidence="3">Phosphonate metabolism protein</fullName>
    </submittedName>
</protein>
<dbReference type="RefSeq" id="WP_056946344.1">
    <property type="nucleotide sequence ID" value="NZ_AZEE01000002.1"/>
</dbReference>
<dbReference type="AlphaFoldDB" id="A0A0R1M8A9"/>
<evidence type="ECO:0000313" key="4">
    <source>
        <dbReference type="Proteomes" id="UP000051160"/>
    </source>
</evidence>
<dbReference type="PROSITE" id="PS00101">
    <property type="entry name" value="HEXAPEP_TRANSFERASES"/>
    <property type="match status" value="1"/>
</dbReference>
<dbReference type="PANTHER" id="PTHR43300">
    <property type="entry name" value="ACETYLTRANSFERASE"/>
    <property type="match status" value="1"/>
</dbReference>
<dbReference type="NCBIfam" id="TIGR03308">
    <property type="entry name" value="phn_thr-fam"/>
    <property type="match status" value="1"/>
</dbReference>